<dbReference type="PANTHER" id="PTHR43570">
    <property type="entry name" value="ALDEHYDE DEHYDROGENASE"/>
    <property type="match status" value="1"/>
</dbReference>
<dbReference type="InterPro" id="IPR016161">
    <property type="entry name" value="Ald_DH/histidinol_DH"/>
</dbReference>
<feature type="active site" evidence="5">
    <location>
        <position position="242"/>
    </location>
</feature>
<organism evidence="9 10">
    <name type="scientific">Halalkalibacter nanhaiisediminis</name>
    <dbReference type="NCBI Taxonomy" id="688079"/>
    <lineage>
        <taxon>Bacteria</taxon>
        <taxon>Bacillati</taxon>
        <taxon>Bacillota</taxon>
        <taxon>Bacilli</taxon>
        <taxon>Bacillales</taxon>
        <taxon>Bacillaceae</taxon>
        <taxon>Halalkalibacter</taxon>
    </lineage>
</organism>
<sequence>MDDRLLKKQRDYFFQGETRDVAFRIKQLKKLKKAVEVRETELMDALRMDLNKSKEEAFLTELGPLYQEIGHIIKHLPKWAKEKKVETPVSQIGSESYIYHEPHGVALVIAPWNYPLQLALAPVVGSIAGGNCTVIKPSELTPHTSKMIAALVSETFSEEYIAVVEGAVETSQALLAERFDYIFFTGSVAIGKVVMEAASKHLTPVTLELGGKSPAIVDKKAKVDLAARRIVWGKFLNAGQTCVAPDYVYVHEDVKDQFIKRLDYHIQDLFRSKLEKGEYPRIVSERHFDRLLSFLQDGDVVIGGQHERDMLVISPSVMTNVEWDQPIMQEEIFGPVLPVFSYSKLDEVMTVVRERPSPLALYVFTEDKKVEEKLVQGLPFGGGCVNDTVMHLATPHLPFGGKGESGMGAYHGYESFAAFTHRKSILKQSTSFDLPLRYKQGRLTMKLLRKLFQ</sequence>
<reference evidence="9 10" key="1">
    <citation type="journal article" date="2015" name="Stand. Genomic Sci.">
        <title>Genomic Encyclopedia of Bacterial and Archaeal Type Strains, Phase III: the genomes of soil and plant-associated and newly described type strains.</title>
        <authorList>
            <person name="Whitman W.B."/>
            <person name="Woyke T."/>
            <person name="Klenk H.P."/>
            <person name="Zhou Y."/>
            <person name="Lilburn T.G."/>
            <person name="Beck B.J."/>
            <person name="De Vos P."/>
            <person name="Vandamme P."/>
            <person name="Eisen J.A."/>
            <person name="Garrity G."/>
            <person name="Hugenholtz P."/>
            <person name="Kyrpides N.C."/>
        </authorList>
    </citation>
    <scope>NUCLEOTIDE SEQUENCE [LARGE SCALE GENOMIC DNA]</scope>
    <source>
        <strain evidence="9 10">CGMCC 1.10116</strain>
    </source>
</reference>
<dbReference type="RefSeq" id="WP_144451252.1">
    <property type="nucleotide sequence ID" value="NZ_VLKZ01000009.1"/>
</dbReference>
<dbReference type="GO" id="GO:0004029">
    <property type="term" value="F:aldehyde dehydrogenase (NAD+) activity"/>
    <property type="evidence" value="ECO:0007669"/>
    <property type="project" value="TreeGrafter"/>
</dbReference>
<proteinExistence type="inferred from homology"/>
<evidence type="ECO:0000256" key="1">
    <source>
        <dbReference type="ARBA" id="ARBA00009986"/>
    </source>
</evidence>
<dbReference type="PANTHER" id="PTHR43570:SF16">
    <property type="entry name" value="ALDEHYDE DEHYDROGENASE TYPE III, ISOFORM Q"/>
    <property type="match status" value="1"/>
</dbReference>
<dbReference type="PROSITE" id="PS00070">
    <property type="entry name" value="ALDEHYDE_DEHYDR_CYS"/>
    <property type="match status" value="1"/>
</dbReference>
<dbReference type="FunFam" id="3.40.605.10:FF:000004">
    <property type="entry name" value="Aldehyde dehydrogenase"/>
    <property type="match status" value="1"/>
</dbReference>
<dbReference type="InterPro" id="IPR016162">
    <property type="entry name" value="Ald_DH_N"/>
</dbReference>
<evidence type="ECO:0000256" key="6">
    <source>
        <dbReference type="PROSITE-ProRule" id="PRU10007"/>
    </source>
</evidence>
<evidence type="ECO:0000256" key="5">
    <source>
        <dbReference type="PIRSR" id="PIRSR036492-1"/>
    </source>
</evidence>
<dbReference type="Proteomes" id="UP000315711">
    <property type="component" value="Unassembled WGS sequence"/>
</dbReference>
<dbReference type="InterPro" id="IPR016160">
    <property type="entry name" value="Ald_DH_CS_CYS"/>
</dbReference>
<evidence type="ECO:0000313" key="9">
    <source>
        <dbReference type="EMBL" id="TWI54458.1"/>
    </source>
</evidence>
<dbReference type="CDD" id="cd07136">
    <property type="entry name" value="ALDH_YwdH-P39616"/>
    <property type="match status" value="1"/>
</dbReference>
<gene>
    <name evidence="9" type="ORF">IQ10_03010</name>
</gene>
<dbReference type="GO" id="GO:0005737">
    <property type="term" value="C:cytoplasm"/>
    <property type="evidence" value="ECO:0007669"/>
    <property type="project" value="TreeGrafter"/>
</dbReference>
<dbReference type="Gene3D" id="3.40.309.10">
    <property type="entry name" value="Aldehyde Dehydrogenase, Chain A, domain 2"/>
    <property type="match status" value="1"/>
</dbReference>
<keyword evidence="10" id="KW-1185">Reference proteome</keyword>
<feature type="active site" evidence="5 6">
    <location>
        <position position="208"/>
    </location>
</feature>
<dbReference type="EMBL" id="VLKZ01000009">
    <property type="protein sequence ID" value="TWI54458.1"/>
    <property type="molecule type" value="Genomic_DNA"/>
</dbReference>
<accession>A0A562QCI5</accession>
<evidence type="ECO:0000256" key="4">
    <source>
        <dbReference type="PIRNR" id="PIRNR036492"/>
    </source>
</evidence>
<dbReference type="InterPro" id="IPR016163">
    <property type="entry name" value="Ald_DH_C"/>
</dbReference>
<dbReference type="PROSITE" id="PS00687">
    <property type="entry name" value="ALDEHYDE_DEHYDR_GLU"/>
    <property type="match status" value="1"/>
</dbReference>
<keyword evidence="3" id="KW-0520">NAD</keyword>
<dbReference type="InterPro" id="IPR015590">
    <property type="entry name" value="Aldehyde_DH_dom"/>
</dbReference>
<protein>
    <recommendedName>
        <fullName evidence="4">Aldehyde dehydrogenase</fullName>
    </recommendedName>
</protein>
<comment type="caution">
    <text evidence="9">The sequence shown here is derived from an EMBL/GenBank/DDBJ whole genome shotgun (WGS) entry which is preliminary data.</text>
</comment>
<comment type="similarity">
    <text evidence="1 4 7">Belongs to the aldehyde dehydrogenase family.</text>
</comment>
<dbReference type="InterPro" id="IPR029510">
    <property type="entry name" value="Ald_DH_CS_GLU"/>
</dbReference>
<evidence type="ECO:0000256" key="3">
    <source>
        <dbReference type="ARBA" id="ARBA00023027"/>
    </source>
</evidence>
<evidence type="ECO:0000313" key="10">
    <source>
        <dbReference type="Proteomes" id="UP000315711"/>
    </source>
</evidence>
<evidence type="ECO:0000259" key="8">
    <source>
        <dbReference type="Pfam" id="PF00171"/>
    </source>
</evidence>
<dbReference type="AlphaFoldDB" id="A0A562QCI5"/>
<dbReference type="InterPro" id="IPR012394">
    <property type="entry name" value="Aldehyde_DH_NAD(P)"/>
</dbReference>
<evidence type="ECO:0000256" key="2">
    <source>
        <dbReference type="ARBA" id="ARBA00023002"/>
    </source>
</evidence>
<dbReference type="PIRSF" id="PIRSF036492">
    <property type="entry name" value="ALDH"/>
    <property type="match status" value="1"/>
</dbReference>
<dbReference type="Gene3D" id="3.40.605.10">
    <property type="entry name" value="Aldehyde Dehydrogenase, Chain A, domain 1"/>
    <property type="match status" value="1"/>
</dbReference>
<dbReference type="Pfam" id="PF00171">
    <property type="entry name" value="Aldedh"/>
    <property type="match status" value="1"/>
</dbReference>
<dbReference type="OrthoDB" id="9762913at2"/>
<name>A0A562QCI5_9BACI</name>
<dbReference type="FunFam" id="3.40.309.10:FF:000003">
    <property type="entry name" value="Aldehyde dehydrogenase"/>
    <property type="match status" value="1"/>
</dbReference>
<keyword evidence="2 4" id="KW-0560">Oxidoreductase</keyword>
<feature type="domain" description="Aldehyde dehydrogenase" evidence="8">
    <location>
        <begin position="19"/>
        <end position="425"/>
    </location>
</feature>
<evidence type="ECO:0000256" key="7">
    <source>
        <dbReference type="RuleBase" id="RU003345"/>
    </source>
</evidence>
<dbReference type="GO" id="GO:0006081">
    <property type="term" value="P:aldehyde metabolic process"/>
    <property type="evidence" value="ECO:0007669"/>
    <property type="project" value="InterPro"/>
</dbReference>
<dbReference type="SUPFAM" id="SSF53720">
    <property type="entry name" value="ALDH-like"/>
    <property type="match status" value="1"/>
</dbReference>